<dbReference type="CDD" id="cd23024">
    <property type="entry name" value="zf-HIT_ZNHIT2-3"/>
    <property type="match status" value="1"/>
</dbReference>
<dbReference type="PANTHER" id="PTHR13483">
    <property type="entry name" value="BOX C_D SNORNA PROTEIN 1-RELATED"/>
    <property type="match status" value="1"/>
</dbReference>
<name>A0AA38R3I0_9PEZI</name>
<keyword evidence="8" id="KW-1185">Reference proteome</keyword>
<feature type="compositionally biased region" description="Low complexity" evidence="5">
    <location>
        <begin position="53"/>
        <end position="65"/>
    </location>
</feature>
<accession>A0AA38R3I0</accession>
<dbReference type="GO" id="GO:0000492">
    <property type="term" value="P:box C/D snoRNP assembly"/>
    <property type="evidence" value="ECO:0007669"/>
    <property type="project" value="TreeGrafter"/>
</dbReference>
<keyword evidence="1" id="KW-0479">Metal-binding</keyword>
<dbReference type="GO" id="GO:0000463">
    <property type="term" value="P:maturation of LSU-rRNA from tricistronic rRNA transcript (SSU-rRNA, 5.8S rRNA, LSU-rRNA)"/>
    <property type="evidence" value="ECO:0007669"/>
    <property type="project" value="TreeGrafter"/>
</dbReference>
<evidence type="ECO:0000256" key="5">
    <source>
        <dbReference type="SAM" id="MobiDB-lite"/>
    </source>
</evidence>
<feature type="domain" description="HIT-type" evidence="6">
    <location>
        <begin position="82"/>
        <end position="115"/>
    </location>
</feature>
<dbReference type="GO" id="GO:0008270">
    <property type="term" value="F:zinc ion binding"/>
    <property type="evidence" value="ECO:0007669"/>
    <property type="project" value="UniProtKB-UniRule"/>
</dbReference>
<feature type="compositionally biased region" description="Low complexity" evidence="5">
    <location>
        <begin position="125"/>
        <end position="137"/>
    </location>
</feature>
<dbReference type="GO" id="GO:0070761">
    <property type="term" value="C:pre-snoRNP complex"/>
    <property type="evidence" value="ECO:0007669"/>
    <property type="project" value="TreeGrafter"/>
</dbReference>
<dbReference type="PROSITE" id="PS00028">
    <property type="entry name" value="ZINC_FINGER_C2H2_1"/>
    <property type="match status" value="1"/>
</dbReference>
<dbReference type="EMBL" id="JANBVO010000055">
    <property type="protein sequence ID" value="KAJ9132651.1"/>
    <property type="molecule type" value="Genomic_DNA"/>
</dbReference>
<feature type="region of interest" description="Disordered" evidence="5">
    <location>
        <begin position="108"/>
        <end position="147"/>
    </location>
</feature>
<gene>
    <name evidence="7" type="ORF">NKR23_g11111</name>
</gene>
<dbReference type="InterPro" id="IPR051639">
    <property type="entry name" value="BCD1"/>
</dbReference>
<feature type="region of interest" description="Disordered" evidence="5">
    <location>
        <begin position="16"/>
        <end position="91"/>
    </location>
</feature>
<dbReference type="PANTHER" id="PTHR13483:SF11">
    <property type="entry name" value="ZINC FINGER HIT DOMAIN-CONTAINING PROTEIN 3"/>
    <property type="match status" value="1"/>
</dbReference>
<dbReference type="Proteomes" id="UP001174694">
    <property type="component" value="Unassembled WGS sequence"/>
</dbReference>
<evidence type="ECO:0000256" key="4">
    <source>
        <dbReference type="PROSITE-ProRule" id="PRU00453"/>
    </source>
</evidence>
<keyword evidence="3" id="KW-0862">Zinc</keyword>
<proteinExistence type="predicted"/>
<evidence type="ECO:0000313" key="8">
    <source>
        <dbReference type="Proteomes" id="UP001174694"/>
    </source>
</evidence>
<keyword evidence="2 4" id="KW-0863">Zinc-finger</keyword>
<dbReference type="GO" id="GO:0048254">
    <property type="term" value="P:snoRNA localization"/>
    <property type="evidence" value="ECO:0007669"/>
    <property type="project" value="TreeGrafter"/>
</dbReference>
<reference evidence="7" key="1">
    <citation type="submission" date="2022-07" db="EMBL/GenBank/DDBJ databases">
        <title>Fungi with potential for degradation of polypropylene.</title>
        <authorList>
            <person name="Gostincar C."/>
        </authorList>
    </citation>
    <scope>NUCLEOTIDE SEQUENCE</scope>
    <source>
        <strain evidence="7">EXF-13308</strain>
    </source>
</reference>
<evidence type="ECO:0000256" key="2">
    <source>
        <dbReference type="ARBA" id="ARBA00022771"/>
    </source>
</evidence>
<comment type="caution">
    <text evidence="7">The sequence shown here is derived from an EMBL/GenBank/DDBJ whole genome shotgun (WGS) entry which is preliminary data.</text>
</comment>
<evidence type="ECO:0000313" key="7">
    <source>
        <dbReference type="EMBL" id="KAJ9132651.1"/>
    </source>
</evidence>
<dbReference type="Pfam" id="PF04438">
    <property type="entry name" value="zf-HIT"/>
    <property type="match status" value="1"/>
</dbReference>
<evidence type="ECO:0000259" key="6">
    <source>
        <dbReference type="PROSITE" id="PS51083"/>
    </source>
</evidence>
<dbReference type="PROSITE" id="PS51083">
    <property type="entry name" value="ZF_HIT"/>
    <property type="match status" value="1"/>
</dbReference>
<dbReference type="InterPro" id="IPR007529">
    <property type="entry name" value="Znf_HIT"/>
</dbReference>
<dbReference type="AlphaFoldDB" id="A0AA38R3I0"/>
<dbReference type="SUPFAM" id="SSF144232">
    <property type="entry name" value="HIT/MYND zinc finger-like"/>
    <property type="match status" value="1"/>
</dbReference>
<organism evidence="7 8">
    <name type="scientific">Pleurostoma richardsiae</name>
    <dbReference type="NCBI Taxonomy" id="41990"/>
    <lineage>
        <taxon>Eukaryota</taxon>
        <taxon>Fungi</taxon>
        <taxon>Dikarya</taxon>
        <taxon>Ascomycota</taxon>
        <taxon>Pezizomycotina</taxon>
        <taxon>Sordariomycetes</taxon>
        <taxon>Sordariomycetidae</taxon>
        <taxon>Calosphaeriales</taxon>
        <taxon>Pleurostomataceae</taxon>
        <taxon>Pleurostoma</taxon>
    </lineage>
</organism>
<evidence type="ECO:0000256" key="1">
    <source>
        <dbReference type="ARBA" id="ARBA00022723"/>
    </source>
</evidence>
<dbReference type="Gene3D" id="3.30.60.190">
    <property type="match status" value="1"/>
</dbReference>
<evidence type="ECO:0000256" key="3">
    <source>
        <dbReference type="ARBA" id="ARBA00022833"/>
    </source>
</evidence>
<sequence>MEDDAPDVTSLLERSLEGAVGVEAAEQPAEDSIAPGASDDKMGSTDVLEPNIETTTEAATEATAADGSPVEAPKAESKTQTCGICGEQPGKYKCPRCRMPYCSVACSRIHRDNHPPDPPATENNPAAPQQTPTAAAPSSKDRHPFSVLDDSPELRYLFKKYPNLPSALARVHAATLPPSSEQQQPPAGGLPWSLQQTAAYRKKQQAWTHDVGLRRGKDALRRARTDPGEDGEAVREYCELVLHLLGRQADERSGDVTAVVRREVNEEDVRLIEKLMEAEGA</sequence>
<protein>
    <recommendedName>
        <fullName evidence="6">HIT-type domain-containing protein</fullName>
    </recommendedName>
</protein>
<dbReference type="GO" id="GO:0005634">
    <property type="term" value="C:nucleus"/>
    <property type="evidence" value="ECO:0007669"/>
    <property type="project" value="TreeGrafter"/>
</dbReference>
<dbReference type="InterPro" id="IPR013087">
    <property type="entry name" value="Znf_C2H2_type"/>
</dbReference>